<feature type="compositionally biased region" description="Acidic residues" evidence="1">
    <location>
        <begin position="199"/>
        <end position="211"/>
    </location>
</feature>
<feature type="region of interest" description="Disordered" evidence="1">
    <location>
        <begin position="22"/>
        <end position="114"/>
    </location>
</feature>
<proteinExistence type="predicted"/>
<accession>A0A1W0WVK6</accession>
<name>A0A1W0WVK6_HYPEX</name>
<evidence type="ECO:0000313" key="2">
    <source>
        <dbReference type="EMBL" id="OQV19187.1"/>
    </source>
</evidence>
<evidence type="ECO:0000256" key="1">
    <source>
        <dbReference type="SAM" id="MobiDB-lite"/>
    </source>
</evidence>
<feature type="compositionally biased region" description="Polar residues" evidence="1">
    <location>
        <begin position="94"/>
        <end position="103"/>
    </location>
</feature>
<comment type="caution">
    <text evidence="2">The sequence shown here is derived from an EMBL/GenBank/DDBJ whole genome shotgun (WGS) entry which is preliminary data.</text>
</comment>
<dbReference type="AlphaFoldDB" id="A0A1W0WVK6"/>
<feature type="compositionally biased region" description="Basic and acidic residues" evidence="1">
    <location>
        <begin position="104"/>
        <end position="114"/>
    </location>
</feature>
<dbReference type="EMBL" id="MTYJ01000042">
    <property type="protein sequence ID" value="OQV19187.1"/>
    <property type="molecule type" value="Genomic_DNA"/>
</dbReference>
<sequence>MGPLPAAVSSSYIKSLLAARCRSNASSSSSRAGGAKLSSGGVVKRRYKRRRRRRRAPATRAAKPAARRAKPKPKTAEMAIQTTDYGQDGDDIQMNVSVGTSNSARDRKATKKEEKLDIFGESSKTKKKVVKKEVKTEVKAEKKPSILDVITLSDDEDDVKPVVIKPKKMPQPSDDGPSTSRGTGGGEKAVRRRARVMDSSDDEDYVPEPEEAVPLRAKKRLSTRSNKDLPATVGAATSSSAVAQSGTKTAEAAVVVVDPQREEQDRQLRVQMVHDFLFTPPIAAAIAKNLPMKSLNSLSQVNPLLRDICRIERIKPRRQSFDWFLRPSIVSVLDGDRMQTEQRIFGRLISELYCEPDLIIAFCSPSVLYGHRLNFDGPRSRHKGEFKLLHDVLGDLMPANIATTGSTKIVHVRTHGVMPPLPVKTPLSANPRKADEYGCKESPRDFCLLCIPKIQGVNMWREYLTAAQLRKQLRDSGWLEHRSETHFLLPVIKDLEPLSPKLVMIFSRRRANFDHVAAADFPVIVLNTMDDYTGMQPVRDADYGLEWLSFGGNVTAFQVFIKGSAGRLGRSHQIRRLRDQFTASQVMGGRIMLFYFRNVTKFETANATEQSELMEGDIIQLREEFPRVPIFGGGYQNVIGSCFIKDKTAADFGKFWSGLHSAFVCGVVLGGQ</sequence>
<dbReference type="OrthoDB" id="10067149at2759"/>
<reference evidence="3" key="1">
    <citation type="submission" date="2017-01" db="EMBL/GenBank/DDBJ databases">
        <title>Comparative genomics of anhydrobiosis in the tardigrade Hypsibius dujardini.</title>
        <authorList>
            <person name="Yoshida Y."/>
            <person name="Koutsovoulos G."/>
            <person name="Laetsch D."/>
            <person name="Stevens L."/>
            <person name="Kumar S."/>
            <person name="Horikawa D."/>
            <person name="Ishino K."/>
            <person name="Komine S."/>
            <person name="Tomita M."/>
            <person name="Blaxter M."/>
            <person name="Arakawa K."/>
        </authorList>
    </citation>
    <scope>NUCLEOTIDE SEQUENCE [LARGE SCALE GENOMIC DNA]</scope>
    <source>
        <strain evidence="3">Z151</strain>
    </source>
</reference>
<feature type="region of interest" description="Disordered" evidence="1">
    <location>
        <begin position="162"/>
        <end position="231"/>
    </location>
</feature>
<organism evidence="2 3">
    <name type="scientific">Hypsibius exemplaris</name>
    <name type="common">Freshwater tardigrade</name>
    <dbReference type="NCBI Taxonomy" id="2072580"/>
    <lineage>
        <taxon>Eukaryota</taxon>
        <taxon>Metazoa</taxon>
        <taxon>Ecdysozoa</taxon>
        <taxon>Tardigrada</taxon>
        <taxon>Eutardigrada</taxon>
        <taxon>Parachela</taxon>
        <taxon>Hypsibioidea</taxon>
        <taxon>Hypsibiidae</taxon>
        <taxon>Hypsibius</taxon>
    </lineage>
</organism>
<dbReference type="Proteomes" id="UP000192578">
    <property type="component" value="Unassembled WGS sequence"/>
</dbReference>
<protein>
    <submittedName>
        <fullName evidence="2">Uncharacterized protein</fullName>
    </submittedName>
</protein>
<keyword evidence="3" id="KW-1185">Reference proteome</keyword>
<feature type="compositionally biased region" description="Low complexity" evidence="1">
    <location>
        <begin position="22"/>
        <end position="40"/>
    </location>
</feature>
<gene>
    <name evidence="2" type="ORF">BV898_06824</name>
</gene>
<evidence type="ECO:0000313" key="3">
    <source>
        <dbReference type="Proteomes" id="UP000192578"/>
    </source>
</evidence>
<feature type="compositionally biased region" description="Basic residues" evidence="1">
    <location>
        <begin position="43"/>
        <end position="57"/>
    </location>
</feature>